<dbReference type="EMBL" id="KQ086185">
    <property type="protein sequence ID" value="KLO06724.1"/>
    <property type="molecule type" value="Genomic_DNA"/>
</dbReference>
<organism evidence="1 2">
    <name type="scientific">Schizopora paradoxa</name>
    <dbReference type="NCBI Taxonomy" id="27342"/>
    <lineage>
        <taxon>Eukaryota</taxon>
        <taxon>Fungi</taxon>
        <taxon>Dikarya</taxon>
        <taxon>Basidiomycota</taxon>
        <taxon>Agaricomycotina</taxon>
        <taxon>Agaricomycetes</taxon>
        <taxon>Hymenochaetales</taxon>
        <taxon>Schizoporaceae</taxon>
        <taxon>Schizopora</taxon>
    </lineage>
</organism>
<protein>
    <submittedName>
        <fullName evidence="1">Uncharacterized protein</fullName>
    </submittedName>
</protein>
<dbReference type="AlphaFoldDB" id="A0A0H2R4G5"/>
<proteinExistence type="predicted"/>
<dbReference type="Proteomes" id="UP000053477">
    <property type="component" value="Unassembled WGS sequence"/>
</dbReference>
<evidence type="ECO:0000313" key="2">
    <source>
        <dbReference type="Proteomes" id="UP000053477"/>
    </source>
</evidence>
<dbReference type="InParanoid" id="A0A0H2R4G5"/>
<evidence type="ECO:0000313" key="1">
    <source>
        <dbReference type="EMBL" id="KLO06724.1"/>
    </source>
</evidence>
<reference evidence="1 2" key="1">
    <citation type="submission" date="2015-04" db="EMBL/GenBank/DDBJ databases">
        <title>Complete genome sequence of Schizopora paradoxa KUC8140, a cosmopolitan wood degrader in East Asia.</title>
        <authorList>
            <consortium name="DOE Joint Genome Institute"/>
            <person name="Min B."/>
            <person name="Park H."/>
            <person name="Jang Y."/>
            <person name="Kim J.-J."/>
            <person name="Kim K.H."/>
            <person name="Pangilinan J."/>
            <person name="Lipzen A."/>
            <person name="Riley R."/>
            <person name="Grigoriev I.V."/>
            <person name="Spatafora J.W."/>
            <person name="Choi I.-G."/>
        </authorList>
    </citation>
    <scope>NUCLEOTIDE SEQUENCE [LARGE SCALE GENOMIC DNA]</scope>
    <source>
        <strain evidence="1 2">KUC8140</strain>
    </source>
</reference>
<sequence length="610" mass="69813">MDKTHRSGPAKDFWAKADFSIKISRQANTHILNYLDEVLGGIERVGRDVARLNNEDAWKDELHYHHESVALIDIKLESKLSQLEIIQSISKQLTKTIGELESEKKAHVLAADSLVQQYGAQRITLPLELIAKTFDILYEDERKPYLVQPMGSALRDPIGFVGTTTPIMRYQKSTISSLIESHLFPDEWKSVVLRCAPLILTDVHHSRLFHDQYAKGSFQYIQLPELKSYPRYHSLQRLPVHDLSWHLRDVNTVFIILDGLRDWTEELLTRVLALRNVQFHLHIITRGDNKSTKDFNPIPRFILDKLSNKLQFIHILDVPPALSSSDTTVRSYPDSYDWAPFENKSVIHASTKVARLPVPFIKGLAPVLSSLRRLTLWIPGHIGDVGVILSALRCLPRGLNELCIFETRKDGRQFSGMEGELERIEFPELKELTFIDFDAIMEVSEAISRSLDCPLLKAIGFNTWSHIAEVYYNPNLLNWIDAQHPRINRLSLICEVRQKREAENELFAALSNSSLEGTWLLPHLNELEISIQREEDLDSLETLAMARFMSSNTSCLNAIIVRTTRIREEGENINNGFIEDGLMESCLSRVRKIVPNVIVKELDRSFEVDG</sequence>
<gene>
    <name evidence="1" type="ORF">SCHPADRAFT_1002168</name>
</gene>
<keyword evidence="2" id="KW-1185">Reference proteome</keyword>
<name>A0A0H2R4G5_9AGAM</name>
<accession>A0A0H2R4G5</accession>